<keyword evidence="1" id="KW-0812">Transmembrane</keyword>
<evidence type="ECO:0008006" key="4">
    <source>
        <dbReference type="Google" id="ProtNLM"/>
    </source>
</evidence>
<accession>A0ABU8J4X7</accession>
<sequence length="52" mass="5961">FGGLGVLPYGWDMLVVIVFSLVFYYWGVHTGYRTEYLNERESQDEILEGIGA</sequence>
<dbReference type="Proteomes" id="UP001386437">
    <property type="component" value="Unassembled WGS sequence"/>
</dbReference>
<keyword evidence="1" id="KW-1133">Transmembrane helix</keyword>
<feature type="non-terminal residue" evidence="2">
    <location>
        <position position="1"/>
    </location>
</feature>
<gene>
    <name evidence="2" type="ORF">H3V53_39925</name>
</gene>
<proteinExistence type="predicted"/>
<keyword evidence="1" id="KW-0472">Membrane</keyword>
<keyword evidence="3" id="KW-1185">Reference proteome</keyword>
<evidence type="ECO:0000256" key="1">
    <source>
        <dbReference type="SAM" id="Phobius"/>
    </source>
</evidence>
<evidence type="ECO:0000313" key="3">
    <source>
        <dbReference type="Proteomes" id="UP001386437"/>
    </source>
</evidence>
<dbReference type="EMBL" id="JACFYJ010000151">
    <property type="protein sequence ID" value="MEI6003032.1"/>
    <property type="molecule type" value="Genomic_DNA"/>
</dbReference>
<reference evidence="2 3" key="1">
    <citation type="journal article" date="2022" name="Arch. Microbiol.">
        <title>Paraburkholderia bengalensis sp. nov. isolated from roots of Oryza sativa, IR64.</title>
        <authorList>
            <person name="Nag P."/>
            <person name="Mondal N."/>
            <person name="Sarkar J."/>
            <person name="Das S."/>
        </authorList>
    </citation>
    <scope>NUCLEOTIDE SEQUENCE [LARGE SCALE GENOMIC DNA]</scope>
    <source>
        <strain evidence="2 3">IR64_4_BI</strain>
    </source>
</reference>
<organism evidence="2 3">
    <name type="scientific">Paraburkholderia bengalensis</name>
    <dbReference type="NCBI Taxonomy" id="2747562"/>
    <lineage>
        <taxon>Bacteria</taxon>
        <taxon>Pseudomonadati</taxon>
        <taxon>Pseudomonadota</taxon>
        <taxon>Betaproteobacteria</taxon>
        <taxon>Burkholderiales</taxon>
        <taxon>Burkholderiaceae</taxon>
        <taxon>Paraburkholderia</taxon>
    </lineage>
</organism>
<feature type="transmembrane region" description="Helical" evidence="1">
    <location>
        <begin position="6"/>
        <end position="26"/>
    </location>
</feature>
<comment type="caution">
    <text evidence="2">The sequence shown here is derived from an EMBL/GenBank/DDBJ whole genome shotgun (WGS) entry which is preliminary data.</text>
</comment>
<evidence type="ECO:0000313" key="2">
    <source>
        <dbReference type="EMBL" id="MEI6003032.1"/>
    </source>
</evidence>
<name>A0ABU8J4X7_9BURK</name>
<protein>
    <recommendedName>
        <fullName evidence="4">Amino acid permease</fullName>
    </recommendedName>
</protein>